<dbReference type="AlphaFoldDB" id="A0ABD4T063"/>
<evidence type="ECO:0000313" key="1">
    <source>
        <dbReference type="EMBL" id="MCM1981795.1"/>
    </source>
</evidence>
<dbReference type="EMBL" id="JTHE03000022">
    <property type="protein sequence ID" value="MCM1981795.1"/>
    <property type="molecule type" value="Genomic_DNA"/>
</dbReference>
<dbReference type="RefSeq" id="WP_166279809.1">
    <property type="nucleotide sequence ID" value="NZ_JTHE03000022.1"/>
</dbReference>
<dbReference type="Proteomes" id="UP000031561">
    <property type="component" value="Unassembled WGS sequence"/>
</dbReference>
<accession>A0ABD4T063</accession>
<name>A0ABD4T063_9CYAN</name>
<protein>
    <submittedName>
        <fullName evidence="1">Uncharacterized protein</fullName>
    </submittedName>
</protein>
<gene>
    <name evidence="1" type="ORF">QQ91_0002980</name>
</gene>
<proteinExistence type="predicted"/>
<evidence type="ECO:0000313" key="2">
    <source>
        <dbReference type="Proteomes" id="UP000031561"/>
    </source>
</evidence>
<reference evidence="1 2" key="1">
    <citation type="journal article" date="2015" name="Genome Announc.">
        <title>Draft Genome Sequence of Filamentous Marine Cyanobacterium Lyngbya confervoides Strain BDU141951.</title>
        <authorList>
            <person name="Chandrababunaidu M.M."/>
            <person name="Sen D."/>
            <person name="Tripathy S."/>
        </authorList>
    </citation>
    <scope>NUCLEOTIDE SEQUENCE [LARGE SCALE GENOMIC DNA]</scope>
    <source>
        <strain evidence="1 2">BDU141951</strain>
    </source>
</reference>
<organism evidence="1 2">
    <name type="scientific">Lyngbya confervoides BDU141951</name>
    <dbReference type="NCBI Taxonomy" id="1574623"/>
    <lineage>
        <taxon>Bacteria</taxon>
        <taxon>Bacillati</taxon>
        <taxon>Cyanobacteriota</taxon>
        <taxon>Cyanophyceae</taxon>
        <taxon>Oscillatoriophycideae</taxon>
        <taxon>Oscillatoriales</taxon>
        <taxon>Microcoleaceae</taxon>
        <taxon>Lyngbya</taxon>
    </lineage>
</organism>
<comment type="caution">
    <text evidence="1">The sequence shown here is derived from an EMBL/GenBank/DDBJ whole genome shotgun (WGS) entry which is preliminary data.</text>
</comment>
<sequence>MSEDVRHILRMLSAGDIPTGLSSLAKRATSKLEYQLQIEALLSAAHQQLKGEQHEFVVSLLTRLQSLGQSSHPDSAMYAAEEDLYRQLDLWSQAEEVPNRWQVARRIIEIARHHGVNAKDLNRHSQGLIGEC</sequence>
<keyword evidence="2" id="KW-1185">Reference proteome</keyword>